<name>A0A1L7XJ38_9HELO</name>
<feature type="region of interest" description="Disordered" evidence="6">
    <location>
        <begin position="317"/>
        <end position="348"/>
    </location>
</feature>
<evidence type="ECO:0000256" key="7">
    <source>
        <dbReference type="SAM" id="Phobius"/>
    </source>
</evidence>
<feature type="transmembrane region" description="Helical" evidence="7">
    <location>
        <begin position="95"/>
        <end position="117"/>
    </location>
</feature>
<feature type="transmembrane region" description="Helical" evidence="7">
    <location>
        <begin position="129"/>
        <end position="150"/>
    </location>
</feature>
<evidence type="ECO:0000256" key="4">
    <source>
        <dbReference type="ARBA" id="ARBA00023136"/>
    </source>
</evidence>
<organism evidence="9 10">
    <name type="scientific">Phialocephala subalpina</name>
    <dbReference type="NCBI Taxonomy" id="576137"/>
    <lineage>
        <taxon>Eukaryota</taxon>
        <taxon>Fungi</taxon>
        <taxon>Dikarya</taxon>
        <taxon>Ascomycota</taxon>
        <taxon>Pezizomycotina</taxon>
        <taxon>Leotiomycetes</taxon>
        <taxon>Helotiales</taxon>
        <taxon>Mollisiaceae</taxon>
        <taxon>Phialocephala</taxon>
        <taxon>Phialocephala fortinii species complex</taxon>
    </lineage>
</organism>
<dbReference type="Pfam" id="PF20684">
    <property type="entry name" value="Fung_rhodopsin"/>
    <property type="match status" value="1"/>
</dbReference>
<comment type="subcellular location">
    <subcellularLocation>
        <location evidence="1">Membrane</location>
        <topology evidence="1">Multi-pass membrane protein</topology>
    </subcellularLocation>
</comment>
<dbReference type="AlphaFoldDB" id="A0A1L7XJ38"/>
<feature type="domain" description="Rhodopsin" evidence="8">
    <location>
        <begin position="34"/>
        <end position="276"/>
    </location>
</feature>
<dbReference type="PANTHER" id="PTHR33048">
    <property type="entry name" value="PTH11-LIKE INTEGRAL MEMBRANE PROTEIN (AFU_ORTHOLOGUE AFUA_5G11245)"/>
    <property type="match status" value="1"/>
</dbReference>
<keyword evidence="2 7" id="KW-0812">Transmembrane</keyword>
<evidence type="ECO:0000256" key="1">
    <source>
        <dbReference type="ARBA" id="ARBA00004141"/>
    </source>
</evidence>
<dbReference type="PANTHER" id="PTHR33048:SF146">
    <property type="entry name" value="INTEGRAL MEMBRANE PROTEIN"/>
    <property type="match status" value="1"/>
</dbReference>
<evidence type="ECO:0000256" key="2">
    <source>
        <dbReference type="ARBA" id="ARBA00022692"/>
    </source>
</evidence>
<feature type="transmembrane region" description="Helical" evidence="7">
    <location>
        <begin position="179"/>
        <end position="201"/>
    </location>
</feature>
<protein>
    <submittedName>
        <fullName evidence="9">Related to integral membrane protein PTH11</fullName>
    </submittedName>
</protein>
<dbReference type="InterPro" id="IPR052337">
    <property type="entry name" value="SAT4-like"/>
</dbReference>
<evidence type="ECO:0000256" key="3">
    <source>
        <dbReference type="ARBA" id="ARBA00022989"/>
    </source>
</evidence>
<evidence type="ECO:0000256" key="5">
    <source>
        <dbReference type="ARBA" id="ARBA00038359"/>
    </source>
</evidence>
<dbReference type="Proteomes" id="UP000184330">
    <property type="component" value="Unassembled WGS sequence"/>
</dbReference>
<dbReference type="OrthoDB" id="5429740at2759"/>
<dbReference type="GO" id="GO:0016020">
    <property type="term" value="C:membrane"/>
    <property type="evidence" value="ECO:0007669"/>
    <property type="project" value="UniProtKB-SubCell"/>
</dbReference>
<dbReference type="EMBL" id="FJOG01000029">
    <property type="protein sequence ID" value="CZR65028.1"/>
    <property type="molecule type" value="Genomic_DNA"/>
</dbReference>
<accession>A0A1L7XJ38</accession>
<keyword evidence="4 7" id="KW-0472">Membrane</keyword>
<feature type="region of interest" description="Disordered" evidence="6">
    <location>
        <begin position="365"/>
        <end position="389"/>
    </location>
</feature>
<sequence>MSVPKPNGPDIDIGPQMLATGWTLYGLAGVVVGMRIFTQVKISRQFGLGDIVMLLALMFGFLHILFITISHHFGWGRHFFYLDDYKKVTSMEMEFISEPFGILCSALGRVSFIILMFRLFGTTKYRRWFLHFMIAQSLVVNLVTCITIFVQCGDVRSLWDPVGVPSKCWVPAAQADIGFFQGACNSMTDLILTVLPSSIFWTLQMKLRIKLGLVALLGLSIFAFVASIIKTVKLQSLGERSDYTFNTVSFMNWVVIENTFVMIGSSIPLMRPLFKKAKDSAMSHYGQSSSYELGSRAQSSKAKAYARSQTKSIPLASSSEENILPIHNTGKRASTAIKGGEEGGTTAKYNIEGIQKEVKVEIRYERDDESESEAKTPANSPWASRRFGA</sequence>
<evidence type="ECO:0000313" key="9">
    <source>
        <dbReference type="EMBL" id="CZR65028.1"/>
    </source>
</evidence>
<feature type="transmembrane region" description="Helical" evidence="7">
    <location>
        <begin position="213"/>
        <end position="230"/>
    </location>
</feature>
<dbReference type="STRING" id="576137.A0A1L7XJ38"/>
<gene>
    <name evidence="9" type="ORF">PAC_14928</name>
</gene>
<keyword evidence="10" id="KW-1185">Reference proteome</keyword>
<evidence type="ECO:0000259" key="8">
    <source>
        <dbReference type="Pfam" id="PF20684"/>
    </source>
</evidence>
<evidence type="ECO:0000313" key="10">
    <source>
        <dbReference type="Proteomes" id="UP000184330"/>
    </source>
</evidence>
<dbReference type="InterPro" id="IPR049326">
    <property type="entry name" value="Rhodopsin_dom_fungi"/>
</dbReference>
<feature type="transmembrane region" description="Helical" evidence="7">
    <location>
        <begin position="20"/>
        <end position="38"/>
    </location>
</feature>
<keyword evidence="3 7" id="KW-1133">Transmembrane helix</keyword>
<comment type="similarity">
    <text evidence="5">Belongs to the SAT4 family.</text>
</comment>
<feature type="transmembrane region" description="Helical" evidence="7">
    <location>
        <begin position="250"/>
        <end position="270"/>
    </location>
</feature>
<proteinExistence type="inferred from homology"/>
<reference evidence="9 10" key="1">
    <citation type="submission" date="2016-03" db="EMBL/GenBank/DDBJ databases">
        <authorList>
            <person name="Ploux O."/>
        </authorList>
    </citation>
    <scope>NUCLEOTIDE SEQUENCE [LARGE SCALE GENOMIC DNA]</scope>
    <source>
        <strain evidence="9 10">UAMH 11012</strain>
    </source>
</reference>
<evidence type="ECO:0000256" key="6">
    <source>
        <dbReference type="SAM" id="MobiDB-lite"/>
    </source>
</evidence>
<feature type="transmembrane region" description="Helical" evidence="7">
    <location>
        <begin position="50"/>
        <end position="75"/>
    </location>
</feature>